<organism evidence="7">
    <name type="scientific">marine metagenome</name>
    <dbReference type="NCBI Taxonomy" id="408172"/>
    <lineage>
        <taxon>unclassified sequences</taxon>
        <taxon>metagenomes</taxon>
        <taxon>ecological metagenomes</taxon>
    </lineage>
</organism>
<evidence type="ECO:0000256" key="5">
    <source>
        <dbReference type="ARBA" id="ARBA00023136"/>
    </source>
</evidence>
<evidence type="ECO:0008006" key="8">
    <source>
        <dbReference type="Google" id="ProtNLM"/>
    </source>
</evidence>
<feature type="transmembrane region" description="Helical" evidence="6">
    <location>
        <begin position="151"/>
        <end position="172"/>
    </location>
</feature>
<evidence type="ECO:0000256" key="4">
    <source>
        <dbReference type="ARBA" id="ARBA00022989"/>
    </source>
</evidence>
<feature type="transmembrane region" description="Helical" evidence="6">
    <location>
        <begin position="193"/>
        <end position="212"/>
    </location>
</feature>
<evidence type="ECO:0000256" key="3">
    <source>
        <dbReference type="ARBA" id="ARBA00022692"/>
    </source>
</evidence>
<proteinExistence type="inferred from homology"/>
<feature type="transmembrane region" description="Helical" evidence="6">
    <location>
        <begin position="103"/>
        <end position="121"/>
    </location>
</feature>
<dbReference type="GO" id="GO:0016020">
    <property type="term" value="C:membrane"/>
    <property type="evidence" value="ECO:0007669"/>
    <property type="project" value="UniProtKB-SubCell"/>
</dbReference>
<keyword evidence="4 6" id="KW-1133">Transmembrane helix</keyword>
<dbReference type="SMART" id="SM01021">
    <property type="entry name" value="Bac_rhodopsin"/>
    <property type="match status" value="1"/>
</dbReference>
<accession>A0A383BL12</accession>
<protein>
    <recommendedName>
        <fullName evidence="8">Biphenyl 2,3-dioxygenase</fullName>
    </recommendedName>
</protein>
<sequence length="230" mass="25344">MKRWSIVAIAVLVFFGITSSANAATVLLQVNDPVGITFWIVSMGMLAGAVFFFLERNTIAVAWRASVTVAGLVCFIAFVHYIYIRNIWVTTGDVPTAYRYVDWLITIPMQTIEFYLILAAVRKVSDSIFWRLLIASLTMLIGGYLGEAGYIQAFVGFIILIAGWIYILFELFSGDASKAASKGGNRPLSNAFAAMRMIVTIGWAIYPLGYLLSHLSGGIDPSTLNIIYNL</sequence>
<dbReference type="InterPro" id="IPR001425">
    <property type="entry name" value="Arc/bac/fun_rhodopsins"/>
</dbReference>
<dbReference type="Gene3D" id="1.20.1070.10">
    <property type="entry name" value="Rhodopsin 7-helix transmembrane proteins"/>
    <property type="match status" value="1"/>
</dbReference>
<comment type="similarity">
    <text evidence="2">Belongs to the archaeal/bacterial/fungal opsin family.</text>
</comment>
<evidence type="ECO:0000256" key="1">
    <source>
        <dbReference type="ARBA" id="ARBA00004141"/>
    </source>
</evidence>
<keyword evidence="3 6" id="KW-0812">Transmembrane</keyword>
<feature type="transmembrane region" description="Helical" evidence="6">
    <location>
        <begin position="61"/>
        <end position="83"/>
    </location>
</feature>
<name>A0A383BL12_9ZZZZ</name>
<gene>
    <name evidence="7" type="ORF">METZ01_LOCUS473750</name>
</gene>
<feature type="transmembrane region" description="Helical" evidence="6">
    <location>
        <begin position="33"/>
        <end position="54"/>
    </location>
</feature>
<feature type="non-terminal residue" evidence="7">
    <location>
        <position position="230"/>
    </location>
</feature>
<comment type="subcellular location">
    <subcellularLocation>
        <location evidence="1">Membrane</location>
        <topology evidence="1">Multi-pass membrane protein</topology>
    </subcellularLocation>
</comment>
<evidence type="ECO:0000313" key="7">
    <source>
        <dbReference type="EMBL" id="SVE20896.1"/>
    </source>
</evidence>
<reference evidence="7" key="1">
    <citation type="submission" date="2018-05" db="EMBL/GenBank/DDBJ databases">
        <authorList>
            <person name="Lanie J.A."/>
            <person name="Ng W.-L."/>
            <person name="Kazmierczak K.M."/>
            <person name="Andrzejewski T.M."/>
            <person name="Davidsen T.M."/>
            <person name="Wayne K.J."/>
            <person name="Tettelin H."/>
            <person name="Glass J.I."/>
            <person name="Rusch D."/>
            <person name="Podicherti R."/>
            <person name="Tsui H.-C.T."/>
            <person name="Winkler M.E."/>
        </authorList>
    </citation>
    <scope>NUCLEOTIDE SEQUENCE</scope>
</reference>
<keyword evidence="5 6" id="KW-0472">Membrane</keyword>
<dbReference type="AlphaFoldDB" id="A0A383BL12"/>
<dbReference type="EMBL" id="UINC01201519">
    <property type="protein sequence ID" value="SVE20896.1"/>
    <property type="molecule type" value="Genomic_DNA"/>
</dbReference>
<evidence type="ECO:0000256" key="2">
    <source>
        <dbReference type="ARBA" id="ARBA00008130"/>
    </source>
</evidence>
<dbReference type="SUPFAM" id="SSF81321">
    <property type="entry name" value="Family A G protein-coupled receptor-like"/>
    <property type="match status" value="1"/>
</dbReference>
<dbReference type="Pfam" id="PF01036">
    <property type="entry name" value="Bac_rhodopsin"/>
    <property type="match status" value="1"/>
</dbReference>
<feature type="transmembrane region" description="Helical" evidence="6">
    <location>
        <begin position="128"/>
        <end position="145"/>
    </location>
</feature>
<evidence type="ECO:0000256" key="6">
    <source>
        <dbReference type="SAM" id="Phobius"/>
    </source>
</evidence>